<dbReference type="SMART" id="SM00419">
    <property type="entry name" value="HTH_CRP"/>
    <property type="match status" value="1"/>
</dbReference>
<keyword evidence="5" id="KW-0808">Transferase</keyword>
<dbReference type="CDD" id="cd00038">
    <property type="entry name" value="CAP_ED"/>
    <property type="match status" value="1"/>
</dbReference>
<dbReference type="InterPro" id="IPR012318">
    <property type="entry name" value="HTH_CRP"/>
</dbReference>
<keyword evidence="6" id="KW-1185">Reference proteome</keyword>
<feature type="domain" description="HTH crp-type" evidence="4">
    <location>
        <begin position="163"/>
        <end position="237"/>
    </location>
</feature>
<keyword evidence="5" id="KW-0418">Kinase</keyword>
<dbReference type="Pfam" id="PF13545">
    <property type="entry name" value="HTH_Crp_2"/>
    <property type="match status" value="1"/>
</dbReference>
<evidence type="ECO:0000256" key="2">
    <source>
        <dbReference type="ARBA" id="ARBA00023125"/>
    </source>
</evidence>
<protein>
    <submittedName>
        <fullName evidence="5">cAMP-binding domain of CRP or a regulatory subunit of cAMP-dependent protein kinases</fullName>
    </submittedName>
</protein>
<dbReference type="Pfam" id="PF00027">
    <property type="entry name" value="cNMP_binding"/>
    <property type="match status" value="1"/>
</dbReference>
<dbReference type="RefSeq" id="WP_092745269.1">
    <property type="nucleotide sequence ID" value="NZ_FMZC01000014.1"/>
</dbReference>
<dbReference type="PROSITE" id="PS51063">
    <property type="entry name" value="HTH_CRP_2"/>
    <property type="match status" value="1"/>
</dbReference>
<organism evidence="5 6">
    <name type="scientific">Paracidovorax valerianellae</name>
    <dbReference type="NCBI Taxonomy" id="187868"/>
    <lineage>
        <taxon>Bacteria</taxon>
        <taxon>Pseudomonadati</taxon>
        <taxon>Pseudomonadota</taxon>
        <taxon>Betaproteobacteria</taxon>
        <taxon>Burkholderiales</taxon>
        <taxon>Comamonadaceae</taxon>
        <taxon>Paracidovorax</taxon>
    </lineage>
</organism>
<dbReference type="Gene3D" id="1.10.10.10">
    <property type="entry name" value="Winged helix-like DNA-binding domain superfamily/Winged helix DNA-binding domain"/>
    <property type="match status" value="1"/>
</dbReference>
<dbReference type="InterPro" id="IPR036390">
    <property type="entry name" value="WH_DNA-bd_sf"/>
</dbReference>
<evidence type="ECO:0000313" key="5">
    <source>
        <dbReference type="EMBL" id="SDE24534.1"/>
    </source>
</evidence>
<dbReference type="SMART" id="SM00100">
    <property type="entry name" value="cNMP"/>
    <property type="match status" value="1"/>
</dbReference>
<evidence type="ECO:0000259" key="4">
    <source>
        <dbReference type="PROSITE" id="PS51063"/>
    </source>
</evidence>
<dbReference type="SUPFAM" id="SSF46785">
    <property type="entry name" value="Winged helix' DNA-binding domain"/>
    <property type="match status" value="1"/>
</dbReference>
<dbReference type="GO" id="GO:0003677">
    <property type="term" value="F:DNA binding"/>
    <property type="evidence" value="ECO:0007669"/>
    <property type="project" value="UniProtKB-KW"/>
</dbReference>
<dbReference type="OrthoDB" id="7643467at2"/>
<dbReference type="Gene3D" id="2.60.120.10">
    <property type="entry name" value="Jelly Rolls"/>
    <property type="match status" value="1"/>
</dbReference>
<dbReference type="AlphaFoldDB" id="A0A1G7BBP3"/>
<dbReference type="InterPro" id="IPR036388">
    <property type="entry name" value="WH-like_DNA-bd_sf"/>
</dbReference>
<reference evidence="5 6" key="1">
    <citation type="submission" date="2016-10" db="EMBL/GenBank/DDBJ databases">
        <authorList>
            <person name="de Groot N.N."/>
        </authorList>
    </citation>
    <scope>NUCLEOTIDE SEQUENCE [LARGE SCALE GENOMIC DNA]</scope>
    <source>
        <strain evidence="5 6">DSM 16619</strain>
    </source>
</reference>
<evidence type="ECO:0000256" key="3">
    <source>
        <dbReference type="ARBA" id="ARBA00023163"/>
    </source>
</evidence>
<keyword evidence="3" id="KW-0804">Transcription</keyword>
<dbReference type="STRING" id="187868.SAMN05192589_11422"/>
<dbReference type="GO" id="GO:0016301">
    <property type="term" value="F:kinase activity"/>
    <property type="evidence" value="ECO:0007669"/>
    <property type="project" value="UniProtKB-KW"/>
</dbReference>
<dbReference type="EMBL" id="FMZC01000014">
    <property type="protein sequence ID" value="SDE24534.1"/>
    <property type="molecule type" value="Genomic_DNA"/>
</dbReference>
<evidence type="ECO:0000313" key="6">
    <source>
        <dbReference type="Proteomes" id="UP000198781"/>
    </source>
</evidence>
<evidence type="ECO:0000256" key="1">
    <source>
        <dbReference type="ARBA" id="ARBA00023015"/>
    </source>
</evidence>
<accession>A0A1G7BBP3</accession>
<gene>
    <name evidence="5" type="ORF">SAMN05192589_11422</name>
</gene>
<keyword evidence="1" id="KW-0805">Transcription regulation</keyword>
<dbReference type="InterPro" id="IPR000595">
    <property type="entry name" value="cNMP-bd_dom"/>
</dbReference>
<dbReference type="SUPFAM" id="SSF51206">
    <property type="entry name" value="cAMP-binding domain-like"/>
    <property type="match status" value="1"/>
</dbReference>
<dbReference type="InterPro" id="IPR018490">
    <property type="entry name" value="cNMP-bd_dom_sf"/>
</dbReference>
<name>A0A1G7BBP3_9BURK</name>
<proteinExistence type="predicted"/>
<sequence length="256" mass="28553">MSVDFASESLAHTIPRHCDACRLRNNTSAFTAVSPQELRFIDDFRCGTATVAAGGTLIREHQPNGKLYTLYTGWAFRYKTLSDGRRQILGFLLPGDLLGLQQEFGETAMHGVEAVTACAFCVFPAEGLWSLFRDHGRLGYDVTWLAARGEGMVDDNLLTTGRRNATERVAMLLMHLYRRLDRLGLSEDGTVEFPITQQHIADSLGLSLVHTNKTLRRLSQLGLHEISAGRLRIINPRALARIAEYYDAIPRPVPLL</sequence>
<dbReference type="GO" id="GO:0006355">
    <property type="term" value="P:regulation of DNA-templated transcription"/>
    <property type="evidence" value="ECO:0007669"/>
    <property type="project" value="InterPro"/>
</dbReference>
<dbReference type="InterPro" id="IPR014710">
    <property type="entry name" value="RmlC-like_jellyroll"/>
</dbReference>
<dbReference type="Proteomes" id="UP000198781">
    <property type="component" value="Unassembled WGS sequence"/>
</dbReference>
<keyword evidence="2" id="KW-0238">DNA-binding</keyword>